<feature type="domain" description="Calcineurin-like phosphoesterase N-terminal" evidence="4">
    <location>
        <begin position="40"/>
        <end position="101"/>
    </location>
</feature>
<accession>A0ABY6LZV7</accession>
<dbReference type="Gene3D" id="2.60.40.10">
    <property type="entry name" value="Immunoglobulins"/>
    <property type="match status" value="1"/>
</dbReference>
<evidence type="ECO:0000259" key="4">
    <source>
        <dbReference type="Pfam" id="PF16371"/>
    </source>
</evidence>
<name>A0ABY6LZV7_9FLAO</name>
<feature type="domain" description="Calcineurin-like phosphoesterase" evidence="2">
    <location>
        <begin position="171"/>
        <end position="324"/>
    </location>
</feature>
<protein>
    <submittedName>
        <fullName evidence="5">Calcineurin-like phosphoesterase family protein</fullName>
    </submittedName>
</protein>
<dbReference type="InterPro" id="IPR004843">
    <property type="entry name" value="Calcineurin-like_PHP"/>
</dbReference>
<dbReference type="Gene3D" id="3.60.21.10">
    <property type="match status" value="1"/>
</dbReference>
<dbReference type="Proteomes" id="UP001163328">
    <property type="component" value="Chromosome"/>
</dbReference>
<dbReference type="PANTHER" id="PTHR43143">
    <property type="entry name" value="METALLOPHOSPHOESTERASE, CALCINEURIN SUPERFAMILY"/>
    <property type="match status" value="1"/>
</dbReference>
<keyword evidence="1" id="KW-0732">Signal</keyword>
<dbReference type="SUPFAM" id="SSF49464">
    <property type="entry name" value="Carboxypeptidase regulatory domain-like"/>
    <property type="match status" value="1"/>
</dbReference>
<evidence type="ECO:0000313" key="6">
    <source>
        <dbReference type="Proteomes" id="UP001163328"/>
    </source>
</evidence>
<sequence length="522" mass="59621">MNIKTLLLATMLGSVSMTFAQHKVSGTVYADLNKNGKKDGKEKGIANVQISNGTEVVSTDKNGNYSIFVPEDATLFVIKPSGYQIPLDQYNLPKFYYTNKPNGSPKLKYGGVKPTGKLPKKINFGLYPAEESEQFTSFVFGDPQTYTQEEVQFFIDGIIKDVDANQAIFGISLGDLVGDDLVLHPEYKKAIQQINLPWYNVIGNHDMDYDATIDEHSDETYEANFGPANYSFNYGKVHFIVLDDILYPDPRDGKGYWAGFREDQFQFIENDLKFVPKDNLVVLAFHIPLMDNDSEWFRVEDRNRLFELLKDFPNTVSLSAHTHIQQQLFYDKEQGWKQDKPHHEYNVGTTSGDWYSGLTNKQGVPASTMRDGTPKGYALMHFDGNQYKVDYKVAGENPEYQINIFTPKTAEFSNPRNRHFIYANFFMGKKGDDVQYRIDNGEWKNMTFVEEPDPAYLSQYYQWDLATNGIKERRPSQAMLSSHLWRTNIPKNLSAGKHTVEVKATDMYGKTTISKAQFQVAK</sequence>
<evidence type="ECO:0000313" key="5">
    <source>
        <dbReference type="EMBL" id="UYW01005.1"/>
    </source>
</evidence>
<dbReference type="InterPro" id="IPR051918">
    <property type="entry name" value="STPP_CPPED1"/>
</dbReference>
<organism evidence="5 6">
    <name type="scientific">Flavobacterium agricola</name>
    <dbReference type="NCBI Taxonomy" id="2870839"/>
    <lineage>
        <taxon>Bacteria</taxon>
        <taxon>Pseudomonadati</taxon>
        <taxon>Bacteroidota</taxon>
        <taxon>Flavobacteriia</taxon>
        <taxon>Flavobacteriales</taxon>
        <taxon>Flavobacteriaceae</taxon>
        <taxon>Flavobacterium</taxon>
    </lineage>
</organism>
<dbReference type="InterPro" id="IPR013783">
    <property type="entry name" value="Ig-like_fold"/>
</dbReference>
<dbReference type="Pfam" id="PF00149">
    <property type="entry name" value="Metallophos"/>
    <property type="match status" value="1"/>
</dbReference>
<gene>
    <name evidence="5" type="ORF">K5I29_10975</name>
</gene>
<dbReference type="InterPro" id="IPR008969">
    <property type="entry name" value="CarboxyPept-like_regulatory"/>
</dbReference>
<dbReference type="InterPro" id="IPR029052">
    <property type="entry name" value="Metallo-depent_PP-like"/>
</dbReference>
<dbReference type="SUPFAM" id="SSF56300">
    <property type="entry name" value="Metallo-dependent phosphatases"/>
    <property type="match status" value="1"/>
</dbReference>
<dbReference type="InterPro" id="IPR032285">
    <property type="entry name" value="Metallophos_N"/>
</dbReference>
<dbReference type="Pfam" id="PF16370">
    <property type="entry name" value="MetallophosC"/>
    <property type="match status" value="1"/>
</dbReference>
<proteinExistence type="predicted"/>
<feature type="domain" description="Calcineurin-like phosphoesterase C-terminal" evidence="3">
    <location>
        <begin position="344"/>
        <end position="511"/>
    </location>
</feature>
<dbReference type="PANTHER" id="PTHR43143:SF6">
    <property type="entry name" value="BLL3016 PROTEIN"/>
    <property type="match status" value="1"/>
</dbReference>
<evidence type="ECO:0000259" key="2">
    <source>
        <dbReference type="Pfam" id="PF00149"/>
    </source>
</evidence>
<dbReference type="Pfam" id="PF16371">
    <property type="entry name" value="MetallophosN"/>
    <property type="match status" value="1"/>
</dbReference>
<dbReference type="RefSeq" id="WP_264433324.1">
    <property type="nucleotide sequence ID" value="NZ_CP081495.1"/>
</dbReference>
<evidence type="ECO:0000256" key="1">
    <source>
        <dbReference type="SAM" id="SignalP"/>
    </source>
</evidence>
<dbReference type="EMBL" id="CP081495">
    <property type="protein sequence ID" value="UYW01005.1"/>
    <property type="molecule type" value="Genomic_DNA"/>
</dbReference>
<dbReference type="InterPro" id="IPR032288">
    <property type="entry name" value="Metallophos_C"/>
</dbReference>
<keyword evidence="6" id="KW-1185">Reference proteome</keyword>
<feature type="chain" id="PRO_5045543698" evidence="1">
    <location>
        <begin position="21"/>
        <end position="522"/>
    </location>
</feature>
<reference evidence="5" key="1">
    <citation type="submission" date="2021-08" db="EMBL/GenBank/DDBJ databases">
        <title>Flavobacterium sp. strain CC-SYL302.</title>
        <authorList>
            <person name="Lin S.-Y."/>
            <person name="Lee T.-H."/>
            <person name="Young C.-C."/>
        </authorList>
    </citation>
    <scope>NUCLEOTIDE SEQUENCE</scope>
    <source>
        <strain evidence="5">CC-SYL302</strain>
    </source>
</reference>
<evidence type="ECO:0000259" key="3">
    <source>
        <dbReference type="Pfam" id="PF16370"/>
    </source>
</evidence>
<feature type="signal peptide" evidence="1">
    <location>
        <begin position="1"/>
        <end position="20"/>
    </location>
</feature>